<evidence type="ECO:0000313" key="1">
    <source>
        <dbReference type="EMBL" id="QQN59754.1"/>
    </source>
</evidence>
<dbReference type="RefSeq" id="WP_034868578.1">
    <property type="nucleotide sequence ID" value="NZ_CBCSDR010000006.1"/>
</dbReference>
<dbReference type="KEGG" id="egm:AYC65_14000"/>
<evidence type="ECO:0008006" key="3">
    <source>
        <dbReference type="Google" id="ProtNLM"/>
    </source>
</evidence>
<name>A0A7T7ZZ43_9FLAO</name>
<reference evidence="1 2" key="1">
    <citation type="submission" date="2020-12" db="EMBL/GenBank/DDBJ databases">
        <title>FDA dAtabase for Regulatory Grade micrObial Sequences (FDA-ARGOS): Supporting development and validation of Infectious Disease Dx tests.</title>
        <authorList>
            <person name="Kerrigan L."/>
            <person name="Long C."/>
            <person name="Tallon L."/>
            <person name="Sadzewicz L."/>
            <person name="Zhao X."/>
            <person name="Boylan J."/>
            <person name="Ott S."/>
            <person name="Bowen H."/>
            <person name="Vavikolanu K."/>
            <person name="Mehta A."/>
            <person name="Aluvathingal J."/>
            <person name="Nadendla S."/>
            <person name="Yan Y."/>
            <person name="Sichtig H."/>
        </authorList>
    </citation>
    <scope>NUCLEOTIDE SEQUENCE [LARGE SCALE GENOMIC DNA]</scope>
    <source>
        <strain evidence="1 2">FDAARGOS_1031</strain>
    </source>
</reference>
<dbReference type="EMBL" id="CP067018">
    <property type="protein sequence ID" value="QQN59754.1"/>
    <property type="molecule type" value="Genomic_DNA"/>
</dbReference>
<sequence>MSAIRLYKWKIILLTALLLIFFSCKEKKTSKDTAISSEKIESINITTEGGGLGYFRNIRVNKDSISSIQRQFGTDSLNKSRKRAITPTEWNRLISEIDLSSVSKIKNGPSYQPFDGTDDIWEIKTSTHTYRIINGKQDIDNYKSLEAVYSQLEELIQKK</sequence>
<dbReference type="Proteomes" id="UP000595426">
    <property type="component" value="Chromosome"/>
</dbReference>
<protein>
    <recommendedName>
        <fullName evidence="3">Lipoprotein</fullName>
    </recommendedName>
</protein>
<evidence type="ECO:0000313" key="2">
    <source>
        <dbReference type="Proteomes" id="UP000595426"/>
    </source>
</evidence>
<proteinExistence type="predicted"/>
<accession>A0A7T7ZZ43</accession>
<gene>
    <name evidence="1" type="ORF">I6H88_03985</name>
</gene>
<dbReference type="GeneID" id="93134027"/>
<dbReference type="AlphaFoldDB" id="A0A7T7ZZ43"/>
<keyword evidence="2" id="KW-1185">Reference proteome</keyword>
<dbReference type="OrthoDB" id="1273858at2"/>
<organism evidence="1 2">
    <name type="scientific">Elizabethkingia bruuniana</name>
    <dbReference type="NCBI Taxonomy" id="1756149"/>
    <lineage>
        <taxon>Bacteria</taxon>
        <taxon>Pseudomonadati</taxon>
        <taxon>Bacteroidota</taxon>
        <taxon>Flavobacteriia</taxon>
        <taxon>Flavobacteriales</taxon>
        <taxon>Weeksellaceae</taxon>
        <taxon>Elizabethkingia</taxon>
    </lineage>
</organism>
<dbReference type="PROSITE" id="PS51257">
    <property type="entry name" value="PROKAR_LIPOPROTEIN"/>
    <property type="match status" value="1"/>
</dbReference>